<accession>A0ABU5EW86</accession>
<keyword evidence="2" id="KW-1185">Reference proteome</keyword>
<name>A0ABU5EW86_9BACT</name>
<dbReference type="RefSeq" id="WP_320686303.1">
    <property type="nucleotide sequence ID" value="NZ_JAXBLV010000111.1"/>
</dbReference>
<evidence type="ECO:0000313" key="1">
    <source>
        <dbReference type="EMBL" id="MDY3559563.1"/>
    </source>
</evidence>
<organism evidence="1 2">
    <name type="scientific">Gemmata algarum</name>
    <dbReference type="NCBI Taxonomy" id="2975278"/>
    <lineage>
        <taxon>Bacteria</taxon>
        <taxon>Pseudomonadati</taxon>
        <taxon>Planctomycetota</taxon>
        <taxon>Planctomycetia</taxon>
        <taxon>Gemmatales</taxon>
        <taxon>Gemmataceae</taxon>
        <taxon>Gemmata</taxon>
    </lineage>
</organism>
<gene>
    <name evidence="1" type="ORF">R5W23_000557</name>
</gene>
<dbReference type="Proteomes" id="UP001272242">
    <property type="component" value="Unassembled WGS sequence"/>
</dbReference>
<proteinExistence type="predicted"/>
<protein>
    <submittedName>
        <fullName evidence="1">Uncharacterized protein</fullName>
    </submittedName>
</protein>
<sequence length="57" mass="6116">MAPPFDALVPLGMRALLIGWMVPVSETRMAGSEAAAFLQEIPRGSCDGQRHAKFADT</sequence>
<comment type="caution">
    <text evidence="1">The sequence shown here is derived from an EMBL/GenBank/DDBJ whole genome shotgun (WGS) entry which is preliminary data.</text>
</comment>
<dbReference type="EMBL" id="JAXBLV010000111">
    <property type="protein sequence ID" value="MDY3559563.1"/>
    <property type="molecule type" value="Genomic_DNA"/>
</dbReference>
<evidence type="ECO:0000313" key="2">
    <source>
        <dbReference type="Proteomes" id="UP001272242"/>
    </source>
</evidence>
<reference evidence="2" key="1">
    <citation type="journal article" date="2023" name="Mar. Drugs">
        <title>Gemmata algarum, a Novel Planctomycete Isolated from an Algal Mat, Displays Antimicrobial Activity.</title>
        <authorList>
            <person name="Kumar G."/>
            <person name="Kallscheuer N."/>
            <person name="Kashif M."/>
            <person name="Ahamad S."/>
            <person name="Jagadeeshwari U."/>
            <person name="Pannikurungottu S."/>
            <person name="Haufschild T."/>
            <person name="Kabuu M."/>
            <person name="Sasikala C."/>
            <person name="Jogler C."/>
            <person name="Ramana C."/>
        </authorList>
    </citation>
    <scope>NUCLEOTIDE SEQUENCE [LARGE SCALE GENOMIC DNA]</scope>
    <source>
        <strain evidence="2">JC673</strain>
    </source>
</reference>